<accession>A0A140E4A3</accession>
<dbReference type="PROSITE" id="PS50983">
    <property type="entry name" value="FE_B12_PBP"/>
    <property type="match status" value="1"/>
</dbReference>
<dbReference type="AlphaFoldDB" id="A0A140E4A3"/>
<dbReference type="PANTHER" id="PTHR30535:SF4">
    <property type="entry name" value="HEMIN-BINDING PERIPLASMIC PROTEIN HMUT"/>
    <property type="match status" value="1"/>
</dbReference>
<evidence type="ECO:0000259" key="2">
    <source>
        <dbReference type="PROSITE" id="PS50983"/>
    </source>
</evidence>
<dbReference type="InterPro" id="IPR050902">
    <property type="entry name" value="ABC_Transporter_SBP"/>
</dbReference>
<dbReference type="KEGG" id="mdn:JT25_001785"/>
<evidence type="ECO:0000313" key="4">
    <source>
        <dbReference type="Proteomes" id="UP000030512"/>
    </source>
</evidence>
<proteinExistence type="predicted"/>
<dbReference type="SUPFAM" id="SSF53807">
    <property type="entry name" value="Helical backbone' metal receptor"/>
    <property type="match status" value="1"/>
</dbReference>
<dbReference type="InterPro" id="IPR002491">
    <property type="entry name" value="ABC_transptr_periplasmic_BD"/>
</dbReference>
<dbReference type="PANTHER" id="PTHR30535">
    <property type="entry name" value="VITAMIN B12-BINDING PROTEIN"/>
    <property type="match status" value="1"/>
</dbReference>
<dbReference type="Pfam" id="PF01497">
    <property type="entry name" value="Peripla_BP_2"/>
    <property type="match status" value="1"/>
</dbReference>
<dbReference type="EMBL" id="CP014476">
    <property type="protein sequence ID" value="AMK75227.1"/>
    <property type="molecule type" value="Genomic_DNA"/>
</dbReference>
<feature type="chain" id="PRO_5007302051" evidence="1">
    <location>
        <begin position="30"/>
        <end position="296"/>
    </location>
</feature>
<dbReference type="RefSeq" id="WP_052141916.1">
    <property type="nucleotide sequence ID" value="NZ_CP014476.1"/>
</dbReference>
<keyword evidence="1" id="KW-0732">Signal</keyword>
<keyword evidence="4" id="KW-1185">Reference proteome</keyword>
<dbReference type="OrthoDB" id="9797736at2"/>
<dbReference type="Gene3D" id="3.40.50.1980">
    <property type="entry name" value="Nitrogenase molybdenum iron protein domain"/>
    <property type="match status" value="2"/>
</dbReference>
<reference evidence="3 4" key="1">
    <citation type="journal article" date="2015" name="Environ. Microbiol.">
        <title>Methane oxidation coupled to nitrate reduction under hypoxia by the Gammaproteobacterium Methylomonas denitrificans, sp. nov. type strain FJG1.</title>
        <authorList>
            <person name="Kits K.D."/>
            <person name="Klotz M.G."/>
            <person name="Stein L.Y."/>
        </authorList>
    </citation>
    <scope>NUCLEOTIDE SEQUENCE [LARGE SCALE GENOMIC DNA]</scope>
    <source>
        <strain evidence="3 4">FJG1</strain>
    </source>
</reference>
<protein>
    <submittedName>
        <fullName evidence="3">ABC transporter substrate-binding protein</fullName>
    </submittedName>
</protein>
<feature type="domain" description="Fe/B12 periplasmic-binding" evidence="2">
    <location>
        <begin position="34"/>
        <end position="289"/>
    </location>
</feature>
<gene>
    <name evidence="3" type="ORF">JT25_001785</name>
</gene>
<sequence length="296" mass="30609">MPGIQHLLYRLIQPALLFTALSTALPAAAETPARIVSVGGSLTEIVYALDGQASLVGVDTTSFWPEAAKALPQVGYMRALSAEGILSLAPSLVVASAHAGPPAVLDQLRSAGVPLQTVAEEYSEQGIVNKIAAIAAVLGKPAEGERLTAQVEADFGQLAQLRAQITKQPKVLFFMAVSHGAPLVSGRDTAADAIIALAGGSNAANDFSGNKPTGAEAIIAAAPDAILLTELTLHAIGGLEQFYQLPGIAHTPAGQHRRVIVMDTLSLLGFGLRSAQAAMDFSRQLRQVPDVAASSR</sequence>
<organism evidence="3 4">
    <name type="scientific">Methylomonas denitrificans</name>
    <dbReference type="NCBI Taxonomy" id="1538553"/>
    <lineage>
        <taxon>Bacteria</taxon>
        <taxon>Pseudomonadati</taxon>
        <taxon>Pseudomonadota</taxon>
        <taxon>Gammaproteobacteria</taxon>
        <taxon>Methylococcales</taxon>
        <taxon>Methylococcaceae</taxon>
        <taxon>Methylomonas</taxon>
    </lineage>
</organism>
<evidence type="ECO:0000313" key="3">
    <source>
        <dbReference type="EMBL" id="AMK75227.1"/>
    </source>
</evidence>
<dbReference type="CDD" id="cd01149">
    <property type="entry name" value="HutB"/>
    <property type="match status" value="1"/>
</dbReference>
<feature type="signal peptide" evidence="1">
    <location>
        <begin position="1"/>
        <end position="29"/>
    </location>
</feature>
<evidence type="ECO:0000256" key="1">
    <source>
        <dbReference type="SAM" id="SignalP"/>
    </source>
</evidence>
<dbReference type="STRING" id="1538553.JT25_001785"/>
<dbReference type="Proteomes" id="UP000030512">
    <property type="component" value="Chromosome"/>
</dbReference>
<name>A0A140E4A3_9GAMM</name>